<protein>
    <recommendedName>
        <fullName evidence="1">Putative beta-lactamase-inhibitor-like PepSY-like domain-containing protein</fullName>
    </recommendedName>
</protein>
<dbReference type="Gene3D" id="3.40.1420.30">
    <property type="match status" value="1"/>
</dbReference>
<evidence type="ECO:0000259" key="1">
    <source>
        <dbReference type="Pfam" id="PF11396"/>
    </source>
</evidence>
<dbReference type="Proteomes" id="UP000217334">
    <property type="component" value="Chromosome"/>
</dbReference>
<accession>A0A250F4X9</accession>
<reference evidence="3" key="1">
    <citation type="submission" date="2017-06" db="EMBL/GenBank/DDBJ databases">
        <title>Capnocytophaga spp. assemblies.</title>
        <authorList>
            <person name="Gulvik C.A."/>
        </authorList>
    </citation>
    <scope>NUCLEOTIDE SEQUENCE [LARGE SCALE GENOMIC DNA]</scope>
    <source>
        <strain evidence="3">H4486</strain>
    </source>
</reference>
<dbReference type="InterPro" id="IPR021533">
    <property type="entry name" value="PepSY-like"/>
</dbReference>
<feature type="domain" description="Putative beta-lactamase-inhibitor-like PepSY-like" evidence="1">
    <location>
        <begin position="63"/>
        <end position="143"/>
    </location>
</feature>
<dbReference type="SUPFAM" id="SSF160574">
    <property type="entry name" value="BT0923-like"/>
    <property type="match status" value="1"/>
</dbReference>
<dbReference type="EMBL" id="CP022383">
    <property type="protein sequence ID" value="ATA80193.1"/>
    <property type="molecule type" value="Genomic_DNA"/>
</dbReference>
<proteinExistence type="predicted"/>
<gene>
    <name evidence="2" type="ORF">CGC59_11130</name>
</gene>
<dbReference type="RefSeq" id="WP_095901972.1">
    <property type="nucleotide sequence ID" value="NZ_CP022383.1"/>
</dbReference>
<dbReference type="AlphaFoldDB" id="A0A250F4X9"/>
<evidence type="ECO:0000313" key="2">
    <source>
        <dbReference type="EMBL" id="ATA80193.1"/>
    </source>
</evidence>
<name>A0A250F4X9_CAPSP</name>
<dbReference type="Pfam" id="PF11396">
    <property type="entry name" value="PepSY_like"/>
    <property type="match status" value="1"/>
</dbReference>
<evidence type="ECO:0000313" key="3">
    <source>
        <dbReference type="Proteomes" id="UP000217334"/>
    </source>
</evidence>
<sequence length="147" mass="16893">MKKLVSIIATFLLTIVAVQDLSARDLPITFEQLPAKAQAFVKQHFKVGDIASVWKDDDIHDQDYKVYFNDGTQIEFYANGDWEEIKTRTQAVPAKLIPNGIAQYVKKTYPQSEIYKIQKKRYGYEVELANGLDLEFNANGQFLRIDD</sequence>
<organism evidence="2 3">
    <name type="scientific">Capnocytophaga sputigena</name>
    <dbReference type="NCBI Taxonomy" id="1019"/>
    <lineage>
        <taxon>Bacteria</taxon>
        <taxon>Pseudomonadati</taxon>
        <taxon>Bacteroidota</taxon>
        <taxon>Flavobacteriia</taxon>
        <taxon>Flavobacteriales</taxon>
        <taxon>Flavobacteriaceae</taxon>
        <taxon>Capnocytophaga</taxon>
    </lineage>
</organism>